<evidence type="ECO:0000256" key="7">
    <source>
        <dbReference type="ARBA" id="ARBA00023033"/>
    </source>
</evidence>
<dbReference type="CDD" id="cd04730">
    <property type="entry name" value="NPD_like"/>
    <property type="match status" value="1"/>
</dbReference>
<evidence type="ECO:0000256" key="3">
    <source>
        <dbReference type="ARBA" id="ARBA00022575"/>
    </source>
</evidence>
<evidence type="ECO:0000256" key="9">
    <source>
        <dbReference type="ARBA" id="ARBA00049401"/>
    </source>
</evidence>
<dbReference type="SUPFAM" id="SSF51412">
    <property type="entry name" value="Inosine monophosphate dehydrogenase (IMPDH)"/>
    <property type="match status" value="1"/>
</dbReference>
<dbReference type="GO" id="GO:0009636">
    <property type="term" value="P:response to toxic substance"/>
    <property type="evidence" value="ECO:0007669"/>
    <property type="project" value="UniProtKB-KW"/>
</dbReference>
<evidence type="ECO:0000256" key="8">
    <source>
        <dbReference type="ARBA" id="ARBA00031155"/>
    </source>
</evidence>
<proteinExistence type="inferred from homology"/>
<dbReference type="AlphaFoldDB" id="A0A5R9BBV6"/>
<dbReference type="OrthoDB" id="9778912at2"/>
<evidence type="ECO:0000256" key="4">
    <source>
        <dbReference type="ARBA" id="ARBA00022630"/>
    </source>
</evidence>
<evidence type="ECO:0000313" key="10">
    <source>
        <dbReference type="EMBL" id="TLP98133.1"/>
    </source>
</evidence>
<comment type="catalytic activity">
    <reaction evidence="9">
        <text>3 propionate 3-nitronate + 3 O2 + H2O = 3 3-oxopropanoate + 2 nitrate + nitrite + H2O2 + 3 H(+)</text>
        <dbReference type="Rhea" id="RHEA:57332"/>
        <dbReference type="ChEBI" id="CHEBI:15377"/>
        <dbReference type="ChEBI" id="CHEBI:15378"/>
        <dbReference type="ChEBI" id="CHEBI:15379"/>
        <dbReference type="ChEBI" id="CHEBI:16240"/>
        <dbReference type="ChEBI" id="CHEBI:16301"/>
        <dbReference type="ChEBI" id="CHEBI:17632"/>
        <dbReference type="ChEBI" id="CHEBI:33190"/>
        <dbReference type="ChEBI" id="CHEBI:136067"/>
    </reaction>
</comment>
<dbReference type="PANTHER" id="PTHR42747:SF3">
    <property type="entry name" value="NITRONATE MONOOXYGENASE-RELATED"/>
    <property type="match status" value="1"/>
</dbReference>
<keyword evidence="4" id="KW-0285">Flavoprotein</keyword>
<keyword evidence="3" id="KW-0216">Detoxification</keyword>
<accession>A0A5R9BBV6</accession>
<dbReference type="GO" id="GO:0018580">
    <property type="term" value="F:nitronate monooxygenase activity"/>
    <property type="evidence" value="ECO:0007669"/>
    <property type="project" value="InterPro"/>
</dbReference>
<dbReference type="InterPro" id="IPR004136">
    <property type="entry name" value="NMO"/>
</dbReference>
<dbReference type="InterPro" id="IPR013785">
    <property type="entry name" value="Aldolase_TIM"/>
</dbReference>
<dbReference type="EMBL" id="VAVZ01000013">
    <property type="protein sequence ID" value="TLP98133.1"/>
    <property type="molecule type" value="Genomic_DNA"/>
</dbReference>
<evidence type="ECO:0000256" key="1">
    <source>
        <dbReference type="ARBA" id="ARBA00001917"/>
    </source>
</evidence>
<name>A0A5R9BBV6_9MICC</name>
<dbReference type="Pfam" id="PF03060">
    <property type="entry name" value="NMO"/>
    <property type="match status" value="1"/>
</dbReference>
<evidence type="ECO:0000256" key="2">
    <source>
        <dbReference type="ARBA" id="ARBA00009881"/>
    </source>
</evidence>
<comment type="similarity">
    <text evidence="2">Belongs to the nitronate monooxygenase family. NMO class I subfamily.</text>
</comment>
<protein>
    <recommendedName>
        <fullName evidence="8">Propionate 3-nitronate monooxygenase</fullName>
    </recommendedName>
</protein>
<keyword evidence="5" id="KW-0288">FMN</keyword>
<comment type="cofactor">
    <cofactor evidence="1">
        <name>FMN</name>
        <dbReference type="ChEBI" id="CHEBI:58210"/>
    </cofactor>
</comment>
<reference evidence="10 11" key="1">
    <citation type="submission" date="2019-05" db="EMBL/GenBank/DDBJ databases">
        <title>Nesterenkonia sp. GY074 isolated from the Southern Atlantic Ocean.</title>
        <authorList>
            <person name="Zhang G."/>
        </authorList>
    </citation>
    <scope>NUCLEOTIDE SEQUENCE [LARGE SCALE GENOMIC DNA]</scope>
    <source>
        <strain evidence="10 11">GY074</strain>
    </source>
</reference>
<sequence>MSATGLAAELGAKTPIVAAPMAGGPSTPELVVSAWSAGGIGFLAGGYASAAKLAEQIDHVRAVAPLFGVNLFVPNPLPVDPTEYCRYRDQLEDWAYHYGVDLPEKPQEDDDAWEKKLQLLLDQPAPVVSLTFGLPQAEIITELQHAGSRVLQTVTSGAEALQAQAAGVDGLILQSSQAGGHSGTWSPRQPLQETTTPQLVRTIGAESTLPLWAAGGIATPGAAREAIAAGAEAAVVGTVLLRSPESGANAAHRAGLASTKYSDTALTRAFSGRPARALRNEFAEEFSASAPLGFPALHYLTSPLRKAAAAQGDSSAVNLWAGTGYAEAVAEPAADIIRRLARHPDPEA</sequence>
<dbReference type="Gene3D" id="3.20.20.70">
    <property type="entry name" value="Aldolase class I"/>
    <property type="match status" value="1"/>
</dbReference>
<keyword evidence="11" id="KW-1185">Reference proteome</keyword>
<keyword evidence="7 10" id="KW-0503">Monooxygenase</keyword>
<keyword evidence="6" id="KW-0560">Oxidoreductase</keyword>
<organism evidence="10 11">
    <name type="scientific">Nesterenkonia salmonea</name>
    <dbReference type="NCBI Taxonomy" id="1804987"/>
    <lineage>
        <taxon>Bacteria</taxon>
        <taxon>Bacillati</taxon>
        <taxon>Actinomycetota</taxon>
        <taxon>Actinomycetes</taxon>
        <taxon>Micrococcales</taxon>
        <taxon>Micrococcaceae</taxon>
        <taxon>Nesterenkonia</taxon>
    </lineage>
</organism>
<evidence type="ECO:0000256" key="5">
    <source>
        <dbReference type="ARBA" id="ARBA00022643"/>
    </source>
</evidence>
<evidence type="ECO:0000313" key="11">
    <source>
        <dbReference type="Proteomes" id="UP000310458"/>
    </source>
</evidence>
<dbReference type="Proteomes" id="UP000310458">
    <property type="component" value="Unassembled WGS sequence"/>
</dbReference>
<comment type="caution">
    <text evidence="10">The sequence shown here is derived from an EMBL/GenBank/DDBJ whole genome shotgun (WGS) entry which is preliminary data.</text>
</comment>
<gene>
    <name evidence="10" type="ORF">FEF26_06345</name>
</gene>
<evidence type="ECO:0000256" key="6">
    <source>
        <dbReference type="ARBA" id="ARBA00023002"/>
    </source>
</evidence>
<dbReference type="PANTHER" id="PTHR42747">
    <property type="entry name" value="NITRONATE MONOOXYGENASE-RELATED"/>
    <property type="match status" value="1"/>
</dbReference>